<dbReference type="Proteomes" id="UP000885738">
    <property type="component" value="Unassembled WGS sequence"/>
</dbReference>
<dbReference type="AlphaFoldDB" id="A0A7C1VWD4"/>
<dbReference type="EMBL" id="DRIH01000011">
    <property type="protein sequence ID" value="HEC67299.1"/>
    <property type="molecule type" value="Genomic_DNA"/>
</dbReference>
<reference evidence="1" key="1">
    <citation type="journal article" date="2020" name="mSystems">
        <title>Genome- and Community-Level Interaction Insights into Carbon Utilization and Element Cycling Functions of Hydrothermarchaeota in Hydrothermal Sediment.</title>
        <authorList>
            <person name="Zhou Z."/>
            <person name="Liu Y."/>
            <person name="Xu W."/>
            <person name="Pan J."/>
            <person name="Luo Z.H."/>
            <person name="Li M."/>
        </authorList>
    </citation>
    <scope>NUCLEOTIDE SEQUENCE [LARGE SCALE GENOMIC DNA]</scope>
    <source>
        <strain evidence="1">HyVt-389</strain>
    </source>
</reference>
<dbReference type="InterPro" id="IPR045397">
    <property type="entry name" value="TumE-like"/>
</dbReference>
<name>A0A7C1VWD4_DESA2</name>
<accession>A0A7C1VWD4</accession>
<evidence type="ECO:0000313" key="1">
    <source>
        <dbReference type="EMBL" id="HEC67299.1"/>
    </source>
</evidence>
<protein>
    <submittedName>
        <fullName evidence="1">Uncharacterized protein</fullName>
    </submittedName>
</protein>
<dbReference type="Pfam" id="PF20126">
    <property type="entry name" value="TumE"/>
    <property type="match status" value="1"/>
</dbReference>
<gene>
    <name evidence="1" type="ORF">ENI35_00555</name>
</gene>
<proteinExistence type="predicted"/>
<organism evidence="1">
    <name type="scientific">Desulfofervidus auxilii</name>
    <dbReference type="NCBI Taxonomy" id="1621989"/>
    <lineage>
        <taxon>Bacteria</taxon>
        <taxon>Pseudomonadati</taxon>
        <taxon>Thermodesulfobacteriota</taxon>
        <taxon>Candidatus Desulfofervidia</taxon>
        <taxon>Candidatus Desulfofervidales</taxon>
        <taxon>Candidatus Desulfofervidaceae</taxon>
        <taxon>Candidatus Desulfofervidus</taxon>
    </lineage>
</organism>
<comment type="caution">
    <text evidence="1">The sequence shown here is derived from an EMBL/GenBank/DDBJ whole genome shotgun (WGS) entry which is preliminary data.</text>
</comment>
<sequence length="110" mass="12996">MNALAFSKEVIDVCSKFQFVRGIDIILLDEPIAKIRILIKEGLFIEVFFNAESNKYSFALIKDNKRIYGIDNTKEWHIHPFNNPESHIPSKPVSFLDFMHILEKERKEWE</sequence>